<reference evidence="2" key="1">
    <citation type="journal article" date="2022" name="Nat. Microbiol.">
        <title>Unique mobile elements and scalable gene flow at the prokaryote-eukaryote boundary revealed by circularized Asgard archaea genomes.</title>
        <authorList>
            <person name="Wu F."/>
            <person name="Speth D.R."/>
            <person name="Philosof A."/>
            <person name="Cremiere A."/>
            <person name="Narayanan A."/>
            <person name="Barco R.A."/>
            <person name="Connon S.A."/>
            <person name="Amend J.P."/>
            <person name="Antoshechkin I.A."/>
            <person name="Orphan V.J."/>
        </authorList>
    </citation>
    <scope>NUCLEOTIDE SEQUENCE</scope>
    <source>
        <strain evidence="2">PM71</strain>
    </source>
</reference>
<name>A0A9Y1BM70_9ARCH</name>
<protein>
    <submittedName>
        <fullName evidence="2">DUF3160 domain-containing protein</fullName>
    </submittedName>
</protein>
<dbReference type="InterPro" id="IPR022601">
    <property type="entry name" value="DUF3160"/>
</dbReference>
<dbReference type="AlphaFoldDB" id="A0A9Y1BM70"/>
<accession>A0A9Y1BM70</accession>
<keyword evidence="1" id="KW-0472">Membrane</keyword>
<organism evidence="2">
    <name type="scientific">Candidatus Heimdallarchaeum aukensis</name>
    <dbReference type="NCBI Taxonomy" id="2876573"/>
    <lineage>
        <taxon>Archaea</taxon>
        <taxon>Promethearchaeati</taxon>
        <taxon>Candidatus Heimdallarchaeota</taxon>
        <taxon>Candidatus Heimdallarchaeia (ex Rinke et al. 2021) (nom. nud.)</taxon>
        <taxon>Candidatus Heimdallarchaeales</taxon>
        <taxon>Candidatus Heimdallarchaeaceae</taxon>
        <taxon>Candidatus Heimdallarchaeum</taxon>
    </lineage>
</organism>
<gene>
    <name evidence="2" type="ORF">K9W45_02960</name>
</gene>
<dbReference type="Pfam" id="PF11369">
    <property type="entry name" value="DUF3160"/>
    <property type="match status" value="1"/>
</dbReference>
<dbReference type="Proteomes" id="UP001201020">
    <property type="component" value="Chromosome"/>
</dbReference>
<proteinExistence type="predicted"/>
<sequence>MKFRNPILTGIIIALIISAFSIGGFLIIRNTSPGLIGPGENIQQQIPLAINTTFATYNLQGLNYSPSIVPTKIKSGLSNVDLQGLKDELTSDIIKDLEEYGFALVDKGIEDIYEPVDFDMNIETPMYVSTDLCLHTLHSLFDNYLRILEYQYFNEYFTSMVKALRDKQIVIYDGTSVEQSLKPILEKNIAYLSVILKLLDNETSIPDYVEDIVNAELENINLGIPAYSSIFGYLEDFSQYKPRGHYTRNEKLASYFQGMMYAGRMKFLLDDKTEENTLGIEQTKMALLLVYTLSAELDNQVIWDYWDKIVRTTSFLVGISDDLTPKEYYEVWLNQTDGNIELSALTDEDFVKEIIVELQKLRAPKINSRITAAFEGEESSEKGMSLFGQSYTPDAYIFQELVYDNLPNRMFPKGLDIFSVFGSERAEYHLEAEKEYEGYEEKIIKLRNEFGNLSFSDWTQNFYWQWLFSLLPLLEEKGEGYPGYMQSDAWTDKSLMTALASWAELKHDTILYAKQAYAAKVSLPEGVYNYVEPYPEIYSRIAATISMLKEGLEKRGLLYSDEYNDFETKFDELITIMNNLTAISIKELENQQITEYEQYFIQRTGKSLLYISVINGKTGDELTTETDKRTAIIADVFTEPNSGQVLEVGIGNPYLIYVVVQDHRGKLYLTRGVTFSYYEFKQPMSNRLTDEEWQEMLETSPPDLPEWIKENLPIVQIEDNEVQVKQLVLQASDNQIKIKKVRNQGDNYWNYAIKRHD</sequence>
<keyword evidence="1" id="KW-1133">Transmembrane helix</keyword>
<feature type="transmembrane region" description="Helical" evidence="1">
    <location>
        <begin position="7"/>
        <end position="28"/>
    </location>
</feature>
<dbReference type="EMBL" id="CP084166">
    <property type="protein sequence ID" value="UJG41430.1"/>
    <property type="molecule type" value="Genomic_DNA"/>
</dbReference>
<evidence type="ECO:0000313" key="2">
    <source>
        <dbReference type="EMBL" id="UJG41430.1"/>
    </source>
</evidence>
<dbReference type="SMART" id="SM01325">
    <property type="entry name" value="DUF3160"/>
    <property type="match status" value="1"/>
</dbReference>
<evidence type="ECO:0000256" key="1">
    <source>
        <dbReference type="SAM" id="Phobius"/>
    </source>
</evidence>
<keyword evidence="1" id="KW-0812">Transmembrane</keyword>